<evidence type="ECO:0000313" key="2">
    <source>
        <dbReference type="Proteomes" id="UP000078512"/>
    </source>
</evidence>
<proteinExistence type="predicted"/>
<organism evidence="1 2">
    <name type="scientific">Linnemannia elongata AG-77</name>
    <dbReference type="NCBI Taxonomy" id="1314771"/>
    <lineage>
        <taxon>Eukaryota</taxon>
        <taxon>Fungi</taxon>
        <taxon>Fungi incertae sedis</taxon>
        <taxon>Mucoromycota</taxon>
        <taxon>Mortierellomycotina</taxon>
        <taxon>Mortierellomycetes</taxon>
        <taxon>Mortierellales</taxon>
        <taxon>Mortierellaceae</taxon>
        <taxon>Linnemannia</taxon>
    </lineage>
</organism>
<reference evidence="1 2" key="1">
    <citation type="submission" date="2016-05" db="EMBL/GenBank/DDBJ databases">
        <title>Genome sequencing reveals origins of a unique bacterial endosymbiosis in the earliest lineages of terrestrial Fungi.</title>
        <authorList>
            <consortium name="DOE Joint Genome Institute"/>
            <person name="Uehling J."/>
            <person name="Gryganskyi A."/>
            <person name="Hameed K."/>
            <person name="Tschaplinski T."/>
            <person name="Misztal P."/>
            <person name="Wu S."/>
            <person name="Desiro A."/>
            <person name="Vande Pol N."/>
            <person name="Du Z.-Y."/>
            <person name="Zienkiewicz A."/>
            <person name="Zienkiewicz K."/>
            <person name="Morin E."/>
            <person name="Tisserant E."/>
            <person name="Splivallo R."/>
            <person name="Hainaut M."/>
            <person name="Henrissat B."/>
            <person name="Ohm R."/>
            <person name="Kuo A."/>
            <person name="Yan J."/>
            <person name="Lipzen A."/>
            <person name="Nolan M."/>
            <person name="Labutti K."/>
            <person name="Barry K."/>
            <person name="Goldstein A."/>
            <person name="Labbe J."/>
            <person name="Schadt C."/>
            <person name="Tuskan G."/>
            <person name="Grigoriev I."/>
            <person name="Martin F."/>
            <person name="Vilgalys R."/>
            <person name="Bonito G."/>
        </authorList>
    </citation>
    <scope>NUCLEOTIDE SEQUENCE [LARGE SCALE GENOMIC DNA]</scope>
    <source>
        <strain evidence="1 2">AG-77</strain>
    </source>
</reference>
<accession>A0A197JN06</accession>
<dbReference type="EMBL" id="KV442065">
    <property type="protein sequence ID" value="OAQ26627.1"/>
    <property type="molecule type" value="Genomic_DNA"/>
</dbReference>
<gene>
    <name evidence="1" type="ORF">K457DRAFT_157467</name>
</gene>
<evidence type="ECO:0000313" key="1">
    <source>
        <dbReference type="EMBL" id="OAQ26627.1"/>
    </source>
</evidence>
<sequence length="490" mass="55577">MENIAQQASTFLRKTTHLVSRNAQSSSTNISIQQDLGSYEGLETLLTHALQTLEQEDPDTRFASQTVTFTTAGSTFATASSPTLPMHAPVAPSPCYTSTSKENDSQPTDFSHQYWCPGPDDDGQPCMCSGYRLIILPPLINYNQGNYNAAFQRPGVDYVTGDASWNAPRELSGGQNWHLPPPPQSTVYQSMPAPRAPTPPSIEQLRELDLHMRNTMEDVHGSLEEKAPVLTDQTGVIDLLVELVERQFVQVVKPAMVESGQDWDRWEQRYLLAQFYKGTNPAVGPRRHPTLQQVVVEGGVEYEGDILRDKEFPVMVIQDADRVDWDRIAAEMQELCQVKDSRYTADRCQKMWVLWYQCQMDLRGGFEPLRLTPGQYQRHQDLGSTGSTELLPFPSVIERLRMDNARFREVGKWEEEEIKVLKEAVKDVREKASKWSYSRDQVGVSTRPGFGPVTWAEYYEQGLDWEEVSTQSLPWRMPKDCAMAAYNLLL</sequence>
<dbReference type="Proteomes" id="UP000078512">
    <property type="component" value="Unassembled WGS sequence"/>
</dbReference>
<keyword evidence="2" id="KW-1185">Reference proteome</keyword>
<protein>
    <submittedName>
        <fullName evidence="1">Uncharacterized protein</fullName>
    </submittedName>
</protein>
<dbReference type="AlphaFoldDB" id="A0A197JN06"/>
<name>A0A197JN06_9FUNG</name>
<dbReference type="OrthoDB" id="10673514at2759"/>